<keyword evidence="2" id="KW-1185">Reference proteome</keyword>
<evidence type="ECO:0000256" key="1">
    <source>
        <dbReference type="SAM" id="SignalP"/>
    </source>
</evidence>
<dbReference type="Proteomes" id="UP000887540">
    <property type="component" value="Unplaced"/>
</dbReference>
<sequence>MISLAFKLGILTALLFIITKACDFNLIIVSNTGNDYFVQIKTPNGTASELFHFKKSGQKESVHITGNNCFLNMTTINTYKVNPDGARGQRLYQAKAILDGMGFIQYSLLADGLVAIDSSTGVMYAFDTYEGKGKK</sequence>
<accession>A0A914EHJ4</accession>
<dbReference type="PANTHER" id="PTHR37427">
    <property type="entry name" value="PROTEIN CBG20963-RELATED"/>
    <property type="match status" value="1"/>
</dbReference>
<name>A0A914EHJ4_9BILA</name>
<keyword evidence="1" id="KW-0732">Signal</keyword>
<reference evidence="3" key="1">
    <citation type="submission" date="2022-11" db="UniProtKB">
        <authorList>
            <consortium name="WormBaseParasite"/>
        </authorList>
    </citation>
    <scope>IDENTIFICATION</scope>
</reference>
<evidence type="ECO:0000313" key="3">
    <source>
        <dbReference type="WBParaSite" id="ACRNAN_scaffold833.g8516.t1"/>
    </source>
</evidence>
<feature type="signal peptide" evidence="1">
    <location>
        <begin position="1"/>
        <end position="21"/>
    </location>
</feature>
<dbReference type="PANTHER" id="PTHR37427:SF2">
    <property type="entry name" value="SECRETED PROTEIN"/>
    <property type="match status" value="1"/>
</dbReference>
<protein>
    <submittedName>
        <fullName evidence="3">Uncharacterized protein</fullName>
    </submittedName>
</protein>
<proteinExistence type="predicted"/>
<dbReference type="WBParaSite" id="ACRNAN_scaffold833.g8516.t1">
    <property type="protein sequence ID" value="ACRNAN_scaffold833.g8516.t1"/>
    <property type="gene ID" value="ACRNAN_scaffold833.g8516"/>
</dbReference>
<evidence type="ECO:0000313" key="2">
    <source>
        <dbReference type="Proteomes" id="UP000887540"/>
    </source>
</evidence>
<organism evidence="2 3">
    <name type="scientific">Acrobeloides nanus</name>
    <dbReference type="NCBI Taxonomy" id="290746"/>
    <lineage>
        <taxon>Eukaryota</taxon>
        <taxon>Metazoa</taxon>
        <taxon>Ecdysozoa</taxon>
        <taxon>Nematoda</taxon>
        <taxon>Chromadorea</taxon>
        <taxon>Rhabditida</taxon>
        <taxon>Tylenchina</taxon>
        <taxon>Cephalobomorpha</taxon>
        <taxon>Cephaloboidea</taxon>
        <taxon>Cephalobidae</taxon>
        <taxon>Acrobeloides</taxon>
    </lineage>
</organism>
<feature type="chain" id="PRO_5037940894" evidence="1">
    <location>
        <begin position="22"/>
        <end position="135"/>
    </location>
</feature>
<dbReference type="AlphaFoldDB" id="A0A914EHJ4"/>